<accession>A0A2N5DPZ1</accession>
<sequence length="177" mass="18397">MTGFRPTKPRRHGSLHAALSIAIDQVGGLEDAADIIQRSTNWLYTAADPDVERRKKATLSFEEARALSRAGATALAEDLSLQAGGVFLPPAPDTAPAAIQAALASYAKESGEALAMVIQRAADGDFDRLDAEAAMKEIDEALKALMGVRALAVAAIEADAAPVARAASRAFAASVRA</sequence>
<protein>
    <submittedName>
        <fullName evidence="1">Uncharacterized protein</fullName>
    </submittedName>
</protein>
<proteinExistence type="predicted"/>
<dbReference type="Pfam" id="PF06892">
    <property type="entry name" value="Phage_CP76"/>
    <property type="match status" value="1"/>
</dbReference>
<reference evidence="1 2" key="1">
    <citation type="submission" date="2017-12" db="EMBL/GenBank/DDBJ databases">
        <title>The genome sequence of Caulobacter sp. 410.</title>
        <authorList>
            <person name="Gao J."/>
            <person name="Mao X."/>
            <person name="Sun J."/>
        </authorList>
    </citation>
    <scope>NUCLEOTIDE SEQUENCE [LARGE SCALE GENOMIC DNA]</scope>
    <source>
        <strain evidence="1 2">410</strain>
    </source>
</reference>
<dbReference type="EMBL" id="PJRS01000010">
    <property type="protein sequence ID" value="PLR28132.1"/>
    <property type="molecule type" value="Genomic_DNA"/>
</dbReference>
<organism evidence="1 2">
    <name type="scientific">Caulobacter zeae</name>
    <dbReference type="NCBI Taxonomy" id="2055137"/>
    <lineage>
        <taxon>Bacteria</taxon>
        <taxon>Pseudomonadati</taxon>
        <taxon>Pseudomonadota</taxon>
        <taxon>Alphaproteobacteria</taxon>
        <taxon>Caulobacterales</taxon>
        <taxon>Caulobacteraceae</taxon>
        <taxon>Caulobacter</taxon>
    </lineage>
</organism>
<keyword evidence="2" id="KW-1185">Reference proteome</keyword>
<gene>
    <name evidence="1" type="ORF">SGCZBJ_03750</name>
</gene>
<dbReference type="InterPro" id="IPR009679">
    <property type="entry name" value="Phage_186_CII-like"/>
</dbReference>
<evidence type="ECO:0000313" key="1">
    <source>
        <dbReference type="EMBL" id="PLR28132.1"/>
    </source>
</evidence>
<name>A0A2N5DPZ1_9CAUL</name>
<dbReference type="GO" id="GO:0003677">
    <property type="term" value="F:DNA binding"/>
    <property type="evidence" value="ECO:0007669"/>
    <property type="project" value="InterPro"/>
</dbReference>
<comment type="caution">
    <text evidence="1">The sequence shown here is derived from an EMBL/GenBank/DDBJ whole genome shotgun (WGS) entry which is preliminary data.</text>
</comment>
<dbReference type="Proteomes" id="UP000234479">
    <property type="component" value="Unassembled WGS sequence"/>
</dbReference>
<dbReference type="RefSeq" id="WP_101716685.1">
    <property type="nucleotide sequence ID" value="NZ_PJRS01000010.1"/>
</dbReference>
<dbReference type="AlphaFoldDB" id="A0A2N5DPZ1"/>
<evidence type="ECO:0000313" key="2">
    <source>
        <dbReference type="Proteomes" id="UP000234479"/>
    </source>
</evidence>